<dbReference type="InterPro" id="IPR022472">
    <property type="entry name" value="VPLPA-CTERM"/>
</dbReference>
<feature type="chain" id="PRO_5013142343" description="VPLPA-CTERM protein sorting domain protein" evidence="2">
    <location>
        <begin position="21"/>
        <end position="348"/>
    </location>
</feature>
<protein>
    <recommendedName>
        <fullName evidence="5">VPLPA-CTERM protein sorting domain protein</fullName>
    </recommendedName>
</protein>
<accession>A0A1Y5RSV9</accession>
<keyword evidence="4" id="KW-1185">Reference proteome</keyword>
<dbReference type="RefSeq" id="WP_085891356.1">
    <property type="nucleotide sequence ID" value="NZ_FWFL01000002.1"/>
</dbReference>
<organism evidence="3 4">
    <name type="scientific">Roseovarius litorisediminis</name>
    <dbReference type="NCBI Taxonomy" id="1312363"/>
    <lineage>
        <taxon>Bacteria</taxon>
        <taxon>Pseudomonadati</taxon>
        <taxon>Pseudomonadota</taxon>
        <taxon>Alphaproteobacteria</taxon>
        <taxon>Rhodobacterales</taxon>
        <taxon>Roseobacteraceae</taxon>
        <taxon>Roseovarius</taxon>
    </lineage>
</organism>
<proteinExistence type="predicted"/>
<feature type="signal peptide" evidence="2">
    <location>
        <begin position="1"/>
        <end position="20"/>
    </location>
</feature>
<dbReference type="EMBL" id="FWFL01000002">
    <property type="protein sequence ID" value="SLN24640.1"/>
    <property type="molecule type" value="Genomic_DNA"/>
</dbReference>
<dbReference type="NCBIfam" id="TIGR03370">
    <property type="entry name" value="VPLPA-CTERM"/>
    <property type="match status" value="1"/>
</dbReference>
<keyword evidence="1" id="KW-0812">Transmembrane</keyword>
<sequence length="348" mass="35680">MTFKYSGAAGCALFVFGAMANAATTTETFSNSYSTSQSLFGGASSSAFDFSATVGGVINFSAGANSGTVNSLSGSSHALTYDDVLTLSEAARAGFSHEVTNLRSGFSTSYGATANANVTLLGAQFDIIDEGASVSTSRTNVSVGFGQTIEDTGRDGLVGKAVEAFGISPSISATVNLEQRSRQTIGTVTGLIEARNTSTGTVVRRSYNINSSSADLFELDLSEQGTWELFALSMDMFGTFDADFGTSATGTVGAFIGFGCGDVSTDSDNGTFCVADFGTSVTSPAAYVKNGTPFGLRYNSTYGSRRIGSLTVISDPVVGGAVPLPAGGLLLISGLGIFTVARRRRAQV</sequence>
<gene>
    <name evidence="3" type="ORF">PEL8287_01131</name>
</gene>
<evidence type="ECO:0000313" key="3">
    <source>
        <dbReference type="EMBL" id="SLN24640.1"/>
    </source>
</evidence>
<dbReference type="AlphaFoldDB" id="A0A1Y5RSV9"/>
<feature type="transmembrane region" description="Helical" evidence="1">
    <location>
        <begin position="322"/>
        <end position="341"/>
    </location>
</feature>
<name>A0A1Y5RSV9_9RHOB</name>
<evidence type="ECO:0000256" key="2">
    <source>
        <dbReference type="SAM" id="SignalP"/>
    </source>
</evidence>
<evidence type="ECO:0000256" key="1">
    <source>
        <dbReference type="SAM" id="Phobius"/>
    </source>
</evidence>
<dbReference type="Proteomes" id="UP000193827">
    <property type="component" value="Unassembled WGS sequence"/>
</dbReference>
<keyword evidence="1" id="KW-0472">Membrane</keyword>
<keyword evidence="2" id="KW-0732">Signal</keyword>
<reference evidence="3 4" key="1">
    <citation type="submission" date="2017-03" db="EMBL/GenBank/DDBJ databases">
        <authorList>
            <person name="Afonso C.L."/>
            <person name="Miller P.J."/>
            <person name="Scott M.A."/>
            <person name="Spackman E."/>
            <person name="Goraichik I."/>
            <person name="Dimitrov K.M."/>
            <person name="Suarez D.L."/>
            <person name="Swayne D.E."/>
        </authorList>
    </citation>
    <scope>NUCLEOTIDE SEQUENCE [LARGE SCALE GENOMIC DNA]</scope>
    <source>
        <strain evidence="3 4">CECT 8287</strain>
    </source>
</reference>
<keyword evidence="1" id="KW-1133">Transmembrane helix</keyword>
<evidence type="ECO:0008006" key="5">
    <source>
        <dbReference type="Google" id="ProtNLM"/>
    </source>
</evidence>
<evidence type="ECO:0000313" key="4">
    <source>
        <dbReference type="Proteomes" id="UP000193827"/>
    </source>
</evidence>